<proteinExistence type="predicted"/>
<evidence type="ECO:0000256" key="1">
    <source>
        <dbReference type="SAM" id="MobiDB-lite"/>
    </source>
</evidence>
<comment type="caution">
    <text evidence="3">The sequence shown here is derived from an EMBL/GenBank/DDBJ whole genome shotgun (WGS) entry which is preliminary data.</text>
</comment>
<reference evidence="3 4" key="1">
    <citation type="submission" date="2019-06" db="EMBL/GenBank/DDBJ databases">
        <title>Discovery of a novel chromosome fission-fusion reversal in muntjac.</title>
        <authorList>
            <person name="Mudd A.B."/>
            <person name="Bredeson J.V."/>
            <person name="Baum R."/>
            <person name="Hockemeyer D."/>
            <person name="Rokhsar D.S."/>
        </authorList>
    </citation>
    <scope>NUCLEOTIDE SEQUENCE [LARGE SCALE GENOMIC DNA]</scope>
    <source>
        <strain evidence="3">UCam_UCB_Mr</strain>
        <tissue evidence="3">Fibroblast cell line</tissue>
    </source>
</reference>
<feature type="compositionally biased region" description="Polar residues" evidence="1">
    <location>
        <begin position="20"/>
        <end position="34"/>
    </location>
</feature>
<dbReference type="GO" id="GO:0000122">
    <property type="term" value="P:negative regulation of transcription by RNA polymerase II"/>
    <property type="evidence" value="ECO:0007669"/>
    <property type="project" value="TreeGrafter"/>
</dbReference>
<dbReference type="InterPro" id="IPR002190">
    <property type="entry name" value="MHD_dom"/>
</dbReference>
<sequence length="276" mass="30389">MPRRHNNKYHAHGKRHLVQGDTQCPQEAQNSSPRSFPATGDCQELQGAMAPSFPNAGVSCAGSDEGAQGTEEESAGASQAASATQSTCKDPLTRKVSMLVEFLLEKYPKEPITQHTLLKVNSTGSTSPRFSGEPLSTWSWWRLPKSGLLMMLLGVIFMNGNQATEEEVWEFLSVLGVYAGRRHLIFGEPRRLITKDLVQKKFLNYLQVPNSDPLCYEFLWGPRTCAETIPSAFPDLYDETLRDQAERAGLRSITQAPAMAEASAPSRAKSCSSSHI</sequence>
<protein>
    <recommendedName>
        <fullName evidence="2">MAGE domain-containing protein</fullName>
    </recommendedName>
</protein>
<feature type="compositionally biased region" description="Low complexity" evidence="1">
    <location>
        <begin position="262"/>
        <end position="276"/>
    </location>
</feature>
<dbReference type="SMART" id="SM01392">
    <property type="entry name" value="MAGE_N"/>
    <property type="match status" value="1"/>
</dbReference>
<feature type="region of interest" description="Disordered" evidence="1">
    <location>
        <begin position="1"/>
        <end position="87"/>
    </location>
</feature>
<feature type="region of interest" description="Disordered" evidence="1">
    <location>
        <begin position="256"/>
        <end position="276"/>
    </location>
</feature>
<dbReference type="PROSITE" id="PS50838">
    <property type="entry name" value="MAGE"/>
    <property type="match status" value="1"/>
</dbReference>
<dbReference type="Pfam" id="PF01454">
    <property type="entry name" value="MAGE"/>
    <property type="match status" value="1"/>
</dbReference>
<dbReference type="InterPro" id="IPR041898">
    <property type="entry name" value="MAGE_WH1"/>
</dbReference>
<dbReference type="FunFam" id="1.10.10.1210:FF:000001">
    <property type="entry name" value="melanoma-associated antigen D1"/>
    <property type="match status" value="1"/>
</dbReference>
<dbReference type="SMART" id="SM01373">
    <property type="entry name" value="MAGE"/>
    <property type="match status" value="1"/>
</dbReference>
<feature type="domain" description="MAGE" evidence="2">
    <location>
        <begin position="144"/>
        <end position="228"/>
    </location>
</feature>
<dbReference type="InterPro" id="IPR021072">
    <property type="entry name" value="MAGE_N"/>
</dbReference>
<dbReference type="AlphaFoldDB" id="A0A5N3XGD4"/>
<name>A0A5N3XGD4_MUNRE</name>
<evidence type="ECO:0000313" key="4">
    <source>
        <dbReference type="Proteomes" id="UP000326062"/>
    </source>
</evidence>
<dbReference type="Pfam" id="PF12440">
    <property type="entry name" value="MAGE_N"/>
    <property type="match status" value="1"/>
</dbReference>
<dbReference type="Proteomes" id="UP000326062">
    <property type="component" value="Chromosome X"/>
</dbReference>
<dbReference type="EMBL" id="VCEB01000011">
    <property type="protein sequence ID" value="KAB0372324.1"/>
    <property type="molecule type" value="Genomic_DNA"/>
</dbReference>
<feature type="compositionally biased region" description="Low complexity" evidence="1">
    <location>
        <begin position="75"/>
        <end position="87"/>
    </location>
</feature>
<dbReference type="InterPro" id="IPR037445">
    <property type="entry name" value="MAGE"/>
</dbReference>
<dbReference type="PANTHER" id="PTHR11736">
    <property type="entry name" value="MELANOMA-ASSOCIATED ANTIGEN MAGE ANTIGEN"/>
    <property type="match status" value="1"/>
</dbReference>
<evidence type="ECO:0000259" key="2">
    <source>
        <dbReference type="PROSITE" id="PS50838"/>
    </source>
</evidence>
<dbReference type="InterPro" id="IPR041899">
    <property type="entry name" value="MAGE_WH2"/>
</dbReference>
<organism evidence="3 4">
    <name type="scientific">Muntiacus reevesi</name>
    <name type="common">Reeves' muntjac</name>
    <name type="synonym">Cervus reevesi</name>
    <dbReference type="NCBI Taxonomy" id="9886"/>
    <lineage>
        <taxon>Eukaryota</taxon>
        <taxon>Metazoa</taxon>
        <taxon>Chordata</taxon>
        <taxon>Craniata</taxon>
        <taxon>Vertebrata</taxon>
        <taxon>Euteleostomi</taxon>
        <taxon>Mammalia</taxon>
        <taxon>Eutheria</taxon>
        <taxon>Laurasiatheria</taxon>
        <taxon>Artiodactyla</taxon>
        <taxon>Ruminantia</taxon>
        <taxon>Pecora</taxon>
        <taxon>Cervidae</taxon>
        <taxon>Muntiacinae</taxon>
        <taxon>Muntiacus</taxon>
    </lineage>
</organism>
<dbReference type="PANTHER" id="PTHR11736:SF67">
    <property type="entry name" value="MELANOMA-ASSOCIATED ANTIGEN B6B"/>
    <property type="match status" value="1"/>
</dbReference>
<dbReference type="Gene3D" id="1.10.10.1200">
    <property type="entry name" value="MAGE homology domain, winged helix WH1 motif"/>
    <property type="match status" value="1"/>
</dbReference>
<gene>
    <name evidence="3" type="ORF">FD755_016116</name>
</gene>
<evidence type="ECO:0000313" key="3">
    <source>
        <dbReference type="EMBL" id="KAB0372324.1"/>
    </source>
</evidence>
<dbReference type="GO" id="GO:0005634">
    <property type="term" value="C:nucleus"/>
    <property type="evidence" value="ECO:0007669"/>
    <property type="project" value="TreeGrafter"/>
</dbReference>
<accession>A0A5N3XGD4</accession>
<dbReference type="Gene3D" id="1.10.10.1210">
    <property type="entry name" value="MAGE homology domain, winged helix WH2 motif"/>
    <property type="match status" value="1"/>
</dbReference>
<feature type="compositionally biased region" description="Basic residues" evidence="1">
    <location>
        <begin position="1"/>
        <end position="17"/>
    </location>
</feature>
<keyword evidence="4" id="KW-1185">Reference proteome</keyword>